<dbReference type="Proteomes" id="UP001295469">
    <property type="component" value="Chromosome A07"/>
</dbReference>
<dbReference type="EMBL" id="HG994361">
    <property type="protein sequence ID" value="CAF2199265.1"/>
    <property type="molecule type" value="Genomic_DNA"/>
</dbReference>
<evidence type="ECO:0000313" key="1">
    <source>
        <dbReference type="EMBL" id="CAF2199265.1"/>
    </source>
</evidence>
<organism evidence="1">
    <name type="scientific">Brassica napus</name>
    <name type="common">Rape</name>
    <dbReference type="NCBI Taxonomy" id="3708"/>
    <lineage>
        <taxon>Eukaryota</taxon>
        <taxon>Viridiplantae</taxon>
        <taxon>Streptophyta</taxon>
        <taxon>Embryophyta</taxon>
        <taxon>Tracheophyta</taxon>
        <taxon>Spermatophyta</taxon>
        <taxon>Magnoliopsida</taxon>
        <taxon>eudicotyledons</taxon>
        <taxon>Gunneridae</taxon>
        <taxon>Pentapetalae</taxon>
        <taxon>rosids</taxon>
        <taxon>malvids</taxon>
        <taxon>Brassicales</taxon>
        <taxon>Brassicaceae</taxon>
        <taxon>Brassiceae</taxon>
        <taxon>Brassica</taxon>
    </lineage>
</organism>
<protein>
    <submittedName>
        <fullName evidence="1">(rape) hypothetical protein</fullName>
    </submittedName>
</protein>
<proteinExistence type="predicted"/>
<accession>A0A816ZCG9</accession>
<dbReference type="AlphaFoldDB" id="A0A816ZCG9"/>
<reference evidence="1" key="1">
    <citation type="submission" date="2021-01" db="EMBL/GenBank/DDBJ databases">
        <authorList>
            <consortium name="Genoscope - CEA"/>
            <person name="William W."/>
        </authorList>
    </citation>
    <scope>NUCLEOTIDE SEQUENCE</scope>
</reference>
<name>A0A816ZCG9_BRANA</name>
<gene>
    <name evidence="1" type="ORF">DARMORV10_A07P39750.1</name>
</gene>
<sequence length="51" mass="6293">MQVGRKLRFRRRKKDIFCPKICLELLDSFPKYSYGWLRKVIFISTIFSFLF</sequence>